<dbReference type="GO" id="GO:0003700">
    <property type="term" value="F:DNA-binding transcription factor activity"/>
    <property type="evidence" value="ECO:0007669"/>
    <property type="project" value="InterPro"/>
</dbReference>
<sequence length="523" mass="59769">MKVNEKKAGKMLKYSSIDSFEVSWNGEMVHAATAEHSAILCTSGSGTLVSNEHISRLNEGEVYLLAPGQRFKLAADEQALKGYLLRFEVYEYGGEQQLTATHAFMEGLFWCKDREQLARSCDRLLQMEVAGDEEHFNRQAALYGLMTLLVQAEAKPESTEPTASVIARVADYMNEHLDHELKRDELAKLAGLSPGYFSWAFQQYTGKTPTAYLMDVRMKRAKELLLSGDGVKETAVRVGYEDEFYFSRRFKQKMGLSPNAFVKSRRYSIASVSDPISGSLLALGLLPKAAAFYPNHELYNRMTRLHSYELGEGQIWQENVDQLRASEPELIFCTDILAERARKELEQIAPTVAIPWLSADWREQLRTIAEVMEHRAEAETWLSEYDGRAEAVYRKVRRNIGGATVNIWRITDSEYRIYGKRNAGAVLYNDFRLAATHRLDDINVFEAVTKEALEKYDADMLIILVDSTQQAAREWKALQASEQWHRLIAVRHGHVYEVGTEKLFEYSAWSHDRALTYFMRLFG</sequence>
<dbReference type="SUPFAM" id="SSF46689">
    <property type="entry name" value="Homeodomain-like"/>
    <property type="match status" value="2"/>
</dbReference>
<evidence type="ECO:0000259" key="5">
    <source>
        <dbReference type="PROSITE" id="PS50983"/>
    </source>
</evidence>
<dbReference type="Proteomes" id="UP000250642">
    <property type="component" value="Unassembled WGS sequence"/>
</dbReference>
<dbReference type="InterPro" id="IPR050204">
    <property type="entry name" value="AraC_XylS_family_regulators"/>
</dbReference>
<dbReference type="Pfam" id="PF01497">
    <property type="entry name" value="Peripla_BP_2"/>
    <property type="match status" value="1"/>
</dbReference>
<dbReference type="Gene3D" id="3.40.50.1980">
    <property type="entry name" value="Nitrogenase molybdenum iron protein domain"/>
    <property type="match status" value="2"/>
</dbReference>
<evidence type="ECO:0000313" key="6">
    <source>
        <dbReference type="EMBL" id="RAW14976.1"/>
    </source>
</evidence>
<dbReference type="PROSITE" id="PS01124">
    <property type="entry name" value="HTH_ARAC_FAMILY_2"/>
    <property type="match status" value="1"/>
</dbReference>
<dbReference type="RefSeq" id="WP_113053461.1">
    <property type="nucleotide sequence ID" value="NZ_QEVW01000008.1"/>
</dbReference>
<dbReference type="InterPro" id="IPR018062">
    <property type="entry name" value="HTH_AraC-typ_CS"/>
</dbReference>
<dbReference type="InterPro" id="IPR002491">
    <property type="entry name" value="ABC_transptr_periplasmic_BD"/>
</dbReference>
<proteinExistence type="predicted"/>
<dbReference type="PROSITE" id="PS00041">
    <property type="entry name" value="HTH_ARAC_FAMILY_1"/>
    <property type="match status" value="1"/>
</dbReference>
<dbReference type="PANTHER" id="PTHR46796">
    <property type="entry name" value="HTH-TYPE TRANSCRIPTIONAL ACTIVATOR RHAS-RELATED"/>
    <property type="match status" value="1"/>
</dbReference>
<dbReference type="InterPro" id="IPR018060">
    <property type="entry name" value="HTH_AraC"/>
</dbReference>
<protein>
    <recommendedName>
        <fullName evidence="8">AraC family transcriptional regulator</fullName>
    </recommendedName>
</protein>
<reference evidence="6 7" key="1">
    <citation type="submission" date="2018-04" db="EMBL/GenBank/DDBJ databases">
        <title>Paenibacillus taichungensis Genome sequencing and assembly.</title>
        <authorList>
            <person name="Xu J."/>
            <person name="Rensing C."/>
            <person name="Mazhar H.S."/>
        </authorList>
    </citation>
    <scope>NUCLEOTIDE SEQUENCE [LARGE SCALE GENOMIC DNA]</scope>
    <source>
        <strain evidence="6 7">NC1</strain>
    </source>
</reference>
<dbReference type="SUPFAM" id="SSF53807">
    <property type="entry name" value="Helical backbone' metal receptor"/>
    <property type="match status" value="1"/>
</dbReference>
<feature type="domain" description="HTH araC/xylS-type" evidence="4">
    <location>
        <begin position="167"/>
        <end position="264"/>
    </location>
</feature>
<dbReference type="Gene3D" id="1.10.10.60">
    <property type="entry name" value="Homeodomain-like"/>
    <property type="match status" value="2"/>
</dbReference>
<keyword evidence="2" id="KW-0238">DNA-binding</keyword>
<evidence type="ECO:0008006" key="8">
    <source>
        <dbReference type="Google" id="ProtNLM"/>
    </source>
</evidence>
<evidence type="ECO:0000256" key="2">
    <source>
        <dbReference type="ARBA" id="ARBA00023125"/>
    </source>
</evidence>
<name>A0A329QSA7_9BACL</name>
<dbReference type="Pfam" id="PF12833">
    <property type="entry name" value="HTH_18"/>
    <property type="match status" value="1"/>
</dbReference>
<gene>
    <name evidence="6" type="ORF">DC345_13045</name>
</gene>
<evidence type="ECO:0000313" key="7">
    <source>
        <dbReference type="Proteomes" id="UP000250642"/>
    </source>
</evidence>
<organism evidence="6 7">
    <name type="scientific">Paenibacillus taichungensis</name>
    <dbReference type="NCBI Taxonomy" id="484184"/>
    <lineage>
        <taxon>Bacteria</taxon>
        <taxon>Bacillati</taxon>
        <taxon>Bacillota</taxon>
        <taxon>Bacilli</taxon>
        <taxon>Bacillales</taxon>
        <taxon>Paenibacillaceae</taxon>
        <taxon>Paenibacillus</taxon>
    </lineage>
</organism>
<accession>A0A329QSA7</accession>
<comment type="caution">
    <text evidence="6">The sequence shown here is derived from an EMBL/GenBank/DDBJ whole genome shotgun (WGS) entry which is preliminary data.</text>
</comment>
<dbReference type="GO" id="GO:0043565">
    <property type="term" value="F:sequence-specific DNA binding"/>
    <property type="evidence" value="ECO:0007669"/>
    <property type="project" value="InterPro"/>
</dbReference>
<evidence type="ECO:0000259" key="4">
    <source>
        <dbReference type="PROSITE" id="PS01124"/>
    </source>
</evidence>
<dbReference type="SMART" id="SM00342">
    <property type="entry name" value="HTH_ARAC"/>
    <property type="match status" value="1"/>
</dbReference>
<dbReference type="PROSITE" id="PS50983">
    <property type="entry name" value="FE_B12_PBP"/>
    <property type="match status" value="1"/>
</dbReference>
<evidence type="ECO:0000256" key="1">
    <source>
        <dbReference type="ARBA" id="ARBA00023015"/>
    </source>
</evidence>
<keyword evidence="1" id="KW-0805">Transcription regulation</keyword>
<dbReference type="EMBL" id="QEVW01000008">
    <property type="protein sequence ID" value="RAW14976.1"/>
    <property type="molecule type" value="Genomic_DNA"/>
</dbReference>
<dbReference type="AlphaFoldDB" id="A0A329QSA7"/>
<evidence type="ECO:0000256" key="3">
    <source>
        <dbReference type="ARBA" id="ARBA00023163"/>
    </source>
</evidence>
<keyword evidence="3" id="KW-0804">Transcription</keyword>
<dbReference type="InterPro" id="IPR009057">
    <property type="entry name" value="Homeodomain-like_sf"/>
</dbReference>
<feature type="domain" description="Fe/B12 periplasmic-binding" evidence="5">
    <location>
        <begin position="268"/>
        <end position="523"/>
    </location>
</feature>